<accession>A0A6B9GI19</accession>
<reference evidence="1 2" key="1">
    <citation type="submission" date="2017-11" db="EMBL/GenBank/DDBJ databases">
        <title>Genome sequence of Pantoea cypripedii NE1.</title>
        <authorList>
            <person name="Nascimento F.X."/>
        </authorList>
    </citation>
    <scope>NUCLEOTIDE SEQUENCE [LARGE SCALE GENOMIC DNA]</scope>
    <source>
        <strain evidence="1 2">NE1</strain>
        <plasmid evidence="2">pne1b</plasmid>
    </source>
</reference>
<gene>
    <name evidence="1" type="ORF">CUN67_30150</name>
</gene>
<protein>
    <submittedName>
        <fullName evidence="1">Uncharacterized protein</fullName>
    </submittedName>
</protein>
<geneLocation type="plasmid" evidence="2">
    <name>pne1b</name>
</geneLocation>
<evidence type="ECO:0000313" key="1">
    <source>
        <dbReference type="EMBL" id="QGY33176.1"/>
    </source>
</evidence>
<evidence type="ECO:0000313" key="2">
    <source>
        <dbReference type="Proteomes" id="UP000502005"/>
    </source>
</evidence>
<dbReference type="EMBL" id="CP024770">
    <property type="protein sequence ID" value="QGY33176.1"/>
    <property type="molecule type" value="Genomic_DNA"/>
</dbReference>
<dbReference type="AlphaFoldDB" id="A0A6B9GI19"/>
<organism evidence="1 2">
    <name type="scientific">Pantoea cypripedii</name>
    <name type="common">Pectobacterium cypripedii</name>
    <name type="synonym">Erwinia cypripedii</name>
    <dbReference type="NCBI Taxonomy" id="55209"/>
    <lineage>
        <taxon>Bacteria</taxon>
        <taxon>Pseudomonadati</taxon>
        <taxon>Pseudomonadota</taxon>
        <taxon>Gammaproteobacteria</taxon>
        <taxon>Enterobacterales</taxon>
        <taxon>Erwiniaceae</taxon>
        <taxon>Pantoea</taxon>
    </lineage>
</organism>
<dbReference type="Proteomes" id="UP000502005">
    <property type="component" value="Plasmid pNE1B"/>
</dbReference>
<proteinExistence type="predicted"/>
<dbReference type="RefSeq" id="WP_208719349.1">
    <property type="nucleotide sequence ID" value="NZ_CP024770.1"/>
</dbReference>
<sequence>MHHLLEMLADLISNIPLIRGIKKDKKSVRNRIADLEYKPVCRISVDKNNLPEEHLPNAE</sequence>
<name>A0A6B9GI19_PANCY</name>
<keyword evidence="1" id="KW-0614">Plasmid</keyword>